<dbReference type="Proteomes" id="UP000322899">
    <property type="component" value="Unassembled WGS sequence"/>
</dbReference>
<dbReference type="EMBL" id="VLTO01000007">
    <property type="protein sequence ID" value="KAA0176671.1"/>
    <property type="molecule type" value="Genomic_DNA"/>
</dbReference>
<protein>
    <recommendedName>
        <fullName evidence="3">PH domain-containing protein</fullName>
    </recommendedName>
</protein>
<evidence type="ECO:0000313" key="5">
    <source>
        <dbReference type="Proteomes" id="UP000322899"/>
    </source>
</evidence>
<dbReference type="SUPFAM" id="SSF50985">
    <property type="entry name" value="RCC1/BLIP-II"/>
    <property type="match status" value="1"/>
</dbReference>
<dbReference type="OrthoDB" id="297375at2759"/>
<name>A0A5A8ELL5_CAFRO</name>
<dbReference type="Pfam" id="PF00415">
    <property type="entry name" value="RCC1"/>
    <property type="match status" value="3"/>
</dbReference>
<organism evidence="4 5">
    <name type="scientific">Cafeteria roenbergensis</name>
    <name type="common">Marine flagellate</name>
    <dbReference type="NCBI Taxonomy" id="33653"/>
    <lineage>
        <taxon>Eukaryota</taxon>
        <taxon>Sar</taxon>
        <taxon>Stramenopiles</taxon>
        <taxon>Bigyra</taxon>
        <taxon>Opalozoa</taxon>
        <taxon>Bicosoecida</taxon>
        <taxon>Cafeteriaceae</taxon>
        <taxon>Cafeteria</taxon>
    </lineage>
</organism>
<evidence type="ECO:0000313" key="4">
    <source>
        <dbReference type="EMBL" id="KAA0176671.1"/>
    </source>
</evidence>
<dbReference type="InterPro" id="IPR009091">
    <property type="entry name" value="RCC1/BLIP-II"/>
</dbReference>
<dbReference type="InterPro" id="IPR001849">
    <property type="entry name" value="PH_domain"/>
</dbReference>
<feature type="repeat" description="RCC1" evidence="2">
    <location>
        <begin position="363"/>
        <end position="431"/>
    </location>
</feature>
<sequence length="717" mass="74254">MASVSEAECCGWVTKKATSLVSKLSWKRRYLRVSREAGKRWWTLSYYTSDTAPTPKKAPIAITSASLAEESTLHVSGPAEAELVLRFGGAGDKCLFLRLQAADVPTGTNLPDGILGTPTTPEEVRDAWLSVLRYAISGKSRAEAEGRETAAAEAEPLPSPEDWVATVMGSGSGGLDKLVGTQQPRHKSLADVVRELRKRKPTLLSVGGNDAGQLGIGTVNASGSPHPKEVKSLSAKYAPVAVSAGESHVACVTAGGSVMVWGDGDGGQLGVGEGLQRSPRPYLLKGLRQFKACSVACGSYHTLVSVEGGRVYAFGDGSGWGELGLATPRVCWEPTPVLGLPMDRGPPSVFCGRVTSGALFSDGSCYMWGCNATGQCGSAPPACADADATTRSALMQTTPALVEVDPALGLGSSRVVAAAAGDYFTLFVVGAERALVVAGWTNVSRADRELVTAGDRSTLWEAAGVSAGDDSIFALRHARESPLSGLRGEPSEEELAAADAPFPITAILDVSAGHRHGAAVRGNGVVLMVGRGLLGLPPDSAAACLSARRKDAVHDGDTAAGDAFVATTDFVRVPSLVLEGCVAVSCGADHTVVGTRSGRLLSFGAADVAQTGTGHYGWAIEPEACEAFAMPMHHVEAFSAGGCFTAAISYPGARGAAQERELATKWCDVWMRKALGRGLGERVYDKAEVAGEIDAIAAAMAREAGLGAVLMQVTADN</sequence>
<dbReference type="PANTHER" id="PTHR22870:SF155">
    <property type="entry name" value="E3 UBIQUITIN-PROTEIN LIGASE HERC1-RELATED"/>
    <property type="match status" value="1"/>
</dbReference>
<dbReference type="AlphaFoldDB" id="A0A5A8ELL5"/>
<evidence type="ECO:0000259" key="3">
    <source>
        <dbReference type="PROSITE" id="PS50003"/>
    </source>
</evidence>
<dbReference type="InterPro" id="IPR000408">
    <property type="entry name" value="Reg_chr_condens"/>
</dbReference>
<accession>A0A5A8ELL5</accession>
<dbReference type="PRINTS" id="PR00633">
    <property type="entry name" value="RCCNDNSATION"/>
</dbReference>
<dbReference type="PROSITE" id="PS50003">
    <property type="entry name" value="PH_DOMAIN"/>
    <property type="match status" value="1"/>
</dbReference>
<gene>
    <name evidence="4" type="ORF">FNF27_01952</name>
</gene>
<dbReference type="InterPro" id="IPR051210">
    <property type="entry name" value="Ub_ligase/GEF_domain"/>
</dbReference>
<dbReference type="PROSITE" id="PS50012">
    <property type="entry name" value="RCC1_3"/>
    <property type="match status" value="4"/>
</dbReference>
<keyword evidence="1" id="KW-0677">Repeat</keyword>
<feature type="domain" description="PH" evidence="3">
    <location>
        <begin position="6"/>
        <end position="137"/>
    </location>
</feature>
<reference evidence="4 5" key="1">
    <citation type="submission" date="2019-07" db="EMBL/GenBank/DDBJ databases">
        <title>Genomes of Cafeteria roenbergensis.</title>
        <authorList>
            <person name="Fischer M.G."/>
            <person name="Hackl T."/>
            <person name="Roman M."/>
        </authorList>
    </citation>
    <scope>NUCLEOTIDE SEQUENCE [LARGE SCALE GENOMIC DNA]</scope>
    <source>
        <strain evidence="4 5">E4-10P</strain>
    </source>
</reference>
<comment type="caution">
    <text evidence="4">The sequence shown here is derived from an EMBL/GenBank/DDBJ whole genome shotgun (WGS) entry which is preliminary data.</text>
</comment>
<evidence type="ECO:0000256" key="1">
    <source>
        <dbReference type="ARBA" id="ARBA00022737"/>
    </source>
</evidence>
<evidence type="ECO:0000256" key="2">
    <source>
        <dbReference type="PROSITE-ProRule" id="PRU00235"/>
    </source>
</evidence>
<feature type="repeat" description="RCC1" evidence="2">
    <location>
        <begin position="201"/>
        <end position="255"/>
    </location>
</feature>
<proteinExistence type="predicted"/>
<feature type="repeat" description="RCC1" evidence="2">
    <location>
        <begin position="256"/>
        <end position="308"/>
    </location>
</feature>
<feature type="repeat" description="RCC1" evidence="2">
    <location>
        <begin position="309"/>
        <end position="362"/>
    </location>
</feature>
<dbReference type="PANTHER" id="PTHR22870">
    <property type="entry name" value="REGULATOR OF CHROMOSOME CONDENSATION"/>
    <property type="match status" value="1"/>
</dbReference>
<dbReference type="Gene3D" id="2.130.10.30">
    <property type="entry name" value="Regulator of chromosome condensation 1/beta-lactamase-inhibitor protein II"/>
    <property type="match status" value="2"/>
</dbReference>